<evidence type="ECO:0000256" key="6">
    <source>
        <dbReference type="ARBA" id="ARBA00022695"/>
    </source>
</evidence>
<evidence type="ECO:0000256" key="1">
    <source>
        <dbReference type="ARBA" id="ARBA00004726"/>
    </source>
</evidence>
<dbReference type="Pfam" id="PF06574">
    <property type="entry name" value="FAD_syn"/>
    <property type="match status" value="1"/>
</dbReference>
<evidence type="ECO:0000256" key="4">
    <source>
        <dbReference type="ARBA" id="ARBA00022643"/>
    </source>
</evidence>
<accession>A0ABY8LSY8</accession>
<evidence type="ECO:0000256" key="9">
    <source>
        <dbReference type="ARBA" id="ARBA00022840"/>
    </source>
</evidence>
<keyword evidence="6" id="KW-0548">Nucleotidyltransferase</keyword>
<keyword evidence="3" id="KW-0285">Flavoprotein</keyword>
<keyword evidence="12" id="KW-0436">Ligase</keyword>
<keyword evidence="7" id="KW-0547">Nucleotide-binding</keyword>
<dbReference type="InterPro" id="IPR004821">
    <property type="entry name" value="Cyt_trans-like"/>
</dbReference>
<comment type="pathway">
    <text evidence="1">Cofactor biosynthesis; FAD biosynthesis; FAD from FMN: step 1/1.</text>
</comment>
<keyword evidence="8" id="KW-0274">FAD</keyword>
<evidence type="ECO:0000256" key="7">
    <source>
        <dbReference type="ARBA" id="ARBA00022741"/>
    </source>
</evidence>
<reference evidence="12" key="1">
    <citation type="submission" date="2023-04" db="EMBL/GenBank/DDBJ databases">
        <title>Completed genome of Mycoplasma lagogenitalium type strain 12MS.</title>
        <authorList>
            <person name="Spergser J."/>
        </authorList>
    </citation>
    <scope>NUCLEOTIDE SEQUENCE</scope>
    <source>
        <strain evidence="12">12MS</strain>
    </source>
</reference>
<dbReference type="RefSeq" id="WP_280101668.1">
    <property type="nucleotide sequence ID" value="NZ_CP122979.1"/>
</dbReference>
<evidence type="ECO:0000313" key="12">
    <source>
        <dbReference type="EMBL" id="WGI36367.1"/>
    </source>
</evidence>
<keyword evidence="4" id="KW-0288">FMN</keyword>
<evidence type="ECO:0000256" key="3">
    <source>
        <dbReference type="ARBA" id="ARBA00022630"/>
    </source>
</evidence>
<dbReference type="Gene3D" id="3.40.50.620">
    <property type="entry name" value="HUPs"/>
    <property type="match status" value="1"/>
</dbReference>
<evidence type="ECO:0000256" key="10">
    <source>
        <dbReference type="ARBA" id="ARBA00049494"/>
    </source>
</evidence>
<evidence type="ECO:0000259" key="11">
    <source>
        <dbReference type="Pfam" id="PF06574"/>
    </source>
</evidence>
<dbReference type="SUPFAM" id="SSF52374">
    <property type="entry name" value="Nucleotidylyl transferase"/>
    <property type="match status" value="1"/>
</dbReference>
<keyword evidence="13" id="KW-1185">Reference proteome</keyword>
<keyword evidence="5" id="KW-0808">Transferase</keyword>
<comment type="catalytic activity">
    <reaction evidence="10">
        <text>FMN + ATP + H(+) = FAD + diphosphate</text>
        <dbReference type="Rhea" id="RHEA:17237"/>
        <dbReference type="ChEBI" id="CHEBI:15378"/>
        <dbReference type="ChEBI" id="CHEBI:30616"/>
        <dbReference type="ChEBI" id="CHEBI:33019"/>
        <dbReference type="ChEBI" id="CHEBI:57692"/>
        <dbReference type="ChEBI" id="CHEBI:58210"/>
        <dbReference type="EC" id="2.7.7.2"/>
    </reaction>
</comment>
<feature type="domain" description="FAD synthetase" evidence="11">
    <location>
        <begin position="15"/>
        <end position="152"/>
    </location>
</feature>
<evidence type="ECO:0000256" key="2">
    <source>
        <dbReference type="ARBA" id="ARBA00012393"/>
    </source>
</evidence>
<dbReference type="NCBIfam" id="TIGR00125">
    <property type="entry name" value="cyt_tran_rel"/>
    <property type="match status" value="1"/>
</dbReference>
<protein>
    <recommendedName>
        <fullName evidence="2">FAD synthase</fullName>
        <ecNumber evidence="2">2.7.7.2</ecNumber>
    </recommendedName>
</protein>
<dbReference type="EMBL" id="CP122979">
    <property type="protein sequence ID" value="WGI36367.1"/>
    <property type="molecule type" value="Genomic_DNA"/>
</dbReference>
<sequence>MSNVYLYNDNKIKIEDSAFILGSFEAIHKGHLKLINKAISENEKVTILIFKNPEELPKNNNLLFMDLNSRIQILANLKIDNILVVNFDEKIKNMSGIDFLNSLKLMGAQKFYIGKDFKAGKNGELNSEKIKLNFNETVVVDLLENNNVKISTSILKENLVFGNFSFINENLVANFLIKIRINFKNQIFFLEKFHNLPPGLYIVKLIYNNKKYHGFIHINFDKNIKTQLHLFNQDFSIADIENCFLEIIKEHRFIISESTNVVNNQEKSEIKKFFLK</sequence>
<proteinExistence type="predicted"/>
<gene>
    <name evidence="12" type="ORF">QEG99_02715</name>
</gene>
<evidence type="ECO:0000256" key="5">
    <source>
        <dbReference type="ARBA" id="ARBA00022679"/>
    </source>
</evidence>
<dbReference type="NCBIfam" id="NF005518">
    <property type="entry name" value="PRK07143.1"/>
    <property type="match status" value="1"/>
</dbReference>
<organism evidence="12 13">
    <name type="scientific">Mesomycoplasma lagogenitalium</name>
    <dbReference type="NCBI Taxonomy" id="171286"/>
    <lineage>
        <taxon>Bacteria</taxon>
        <taxon>Bacillati</taxon>
        <taxon>Mycoplasmatota</taxon>
        <taxon>Mycoplasmoidales</taxon>
        <taxon>Metamycoplasmataceae</taxon>
        <taxon>Mesomycoplasma</taxon>
    </lineage>
</organism>
<evidence type="ECO:0000256" key="8">
    <source>
        <dbReference type="ARBA" id="ARBA00022827"/>
    </source>
</evidence>
<name>A0ABY8LSY8_9BACT</name>
<dbReference type="InterPro" id="IPR014729">
    <property type="entry name" value="Rossmann-like_a/b/a_fold"/>
</dbReference>
<dbReference type="Proteomes" id="UP001179842">
    <property type="component" value="Chromosome"/>
</dbReference>
<dbReference type="GO" id="GO:0016874">
    <property type="term" value="F:ligase activity"/>
    <property type="evidence" value="ECO:0007669"/>
    <property type="project" value="UniProtKB-KW"/>
</dbReference>
<dbReference type="InterPro" id="IPR015864">
    <property type="entry name" value="FAD_synthase"/>
</dbReference>
<keyword evidence="9" id="KW-0067">ATP-binding</keyword>
<evidence type="ECO:0000313" key="13">
    <source>
        <dbReference type="Proteomes" id="UP001179842"/>
    </source>
</evidence>
<dbReference type="NCBIfam" id="NF045965">
    <property type="entry name" value="RibF_rel"/>
    <property type="match status" value="1"/>
</dbReference>
<dbReference type="EC" id="2.7.7.2" evidence="2"/>